<reference evidence="1 2" key="1">
    <citation type="submission" date="2022-04" db="EMBL/GenBank/DDBJ databases">
        <title>Genome sequence of soybean root-associated Caulobacter segnis RL271.</title>
        <authorList>
            <person name="Longley R."/>
            <person name="Bonito G."/>
            <person name="Trigodet F."/>
            <person name="Crosson S."/>
            <person name="Fiebig A."/>
        </authorList>
    </citation>
    <scope>NUCLEOTIDE SEQUENCE [LARGE SCALE GENOMIC DNA]</scope>
    <source>
        <strain evidence="1 2">RL271</strain>
    </source>
</reference>
<accession>A0ABY5A0T7</accession>
<dbReference type="Proteomes" id="UP001057520">
    <property type="component" value="Chromosome"/>
</dbReference>
<sequence>MTTERKILTVARHEGNWSVEHEGVHFGQSADKEVAKAAACRRARSLQDDGHACQIRVSGEHGFWIKPS</sequence>
<name>A0ABY5A0T7_9CAUL</name>
<evidence type="ECO:0000313" key="2">
    <source>
        <dbReference type="Proteomes" id="UP001057520"/>
    </source>
</evidence>
<evidence type="ECO:0000313" key="1">
    <source>
        <dbReference type="EMBL" id="USQ98494.1"/>
    </source>
</evidence>
<keyword evidence="2" id="KW-1185">Reference proteome</keyword>
<evidence type="ECO:0008006" key="3">
    <source>
        <dbReference type="Google" id="ProtNLM"/>
    </source>
</evidence>
<protein>
    <recommendedName>
        <fullName evidence="3">DUF2188 domain-containing protein</fullName>
    </recommendedName>
</protein>
<organism evidence="1 2">
    <name type="scientific">Caulobacter segnis</name>
    <dbReference type="NCBI Taxonomy" id="88688"/>
    <lineage>
        <taxon>Bacteria</taxon>
        <taxon>Pseudomonadati</taxon>
        <taxon>Pseudomonadota</taxon>
        <taxon>Alphaproteobacteria</taxon>
        <taxon>Caulobacterales</taxon>
        <taxon>Caulobacteraceae</taxon>
        <taxon>Caulobacter</taxon>
    </lineage>
</organism>
<dbReference type="EMBL" id="CP096040">
    <property type="protein sequence ID" value="USQ98494.1"/>
    <property type="molecule type" value="Genomic_DNA"/>
</dbReference>
<proteinExistence type="predicted"/>
<gene>
    <name evidence="1" type="ORF">MZV50_03440</name>
</gene>